<dbReference type="InterPro" id="IPR001387">
    <property type="entry name" value="Cro/C1-type_HTH"/>
</dbReference>
<evidence type="ECO:0000313" key="3">
    <source>
        <dbReference type="Proteomes" id="UP000634435"/>
    </source>
</evidence>
<dbReference type="Pfam" id="PF13443">
    <property type="entry name" value="HTH_26"/>
    <property type="match status" value="1"/>
</dbReference>
<name>A0ABQ2DA97_9BACI</name>
<gene>
    <name evidence="2" type="ORF">GCM10007111_08610</name>
</gene>
<evidence type="ECO:0000313" key="2">
    <source>
        <dbReference type="EMBL" id="GGJ48874.1"/>
    </source>
</evidence>
<proteinExistence type="predicted"/>
<dbReference type="Gene3D" id="1.10.260.40">
    <property type="entry name" value="lambda repressor-like DNA-binding domains"/>
    <property type="match status" value="1"/>
</dbReference>
<sequence>MKFKVKLYENIKKKPTNLRKLSRDTGISRPTLDRWMKRNMKHIEIEKVEILCDHFDCEMSDMLEIVDD</sequence>
<organism evidence="2 3">
    <name type="scientific">Virgibacillus kapii</name>
    <dbReference type="NCBI Taxonomy" id="1638645"/>
    <lineage>
        <taxon>Bacteria</taxon>
        <taxon>Bacillati</taxon>
        <taxon>Bacillota</taxon>
        <taxon>Bacilli</taxon>
        <taxon>Bacillales</taxon>
        <taxon>Bacillaceae</taxon>
        <taxon>Virgibacillus</taxon>
    </lineage>
</organism>
<dbReference type="RefSeq" id="WP_188942181.1">
    <property type="nucleotide sequence ID" value="NZ_BMPN01000001.1"/>
</dbReference>
<dbReference type="InterPro" id="IPR010982">
    <property type="entry name" value="Lambda_DNA-bd_dom_sf"/>
</dbReference>
<feature type="domain" description="HTH cro/C1-type" evidence="1">
    <location>
        <begin position="12"/>
        <end position="68"/>
    </location>
</feature>
<keyword evidence="3" id="KW-1185">Reference proteome</keyword>
<accession>A0ABQ2DA97</accession>
<dbReference type="EMBL" id="BMPN01000001">
    <property type="protein sequence ID" value="GGJ48874.1"/>
    <property type="molecule type" value="Genomic_DNA"/>
</dbReference>
<dbReference type="SUPFAM" id="SSF47413">
    <property type="entry name" value="lambda repressor-like DNA-binding domains"/>
    <property type="match status" value="1"/>
</dbReference>
<dbReference type="Proteomes" id="UP000634435">
    <property type="component" value="Unassembled WGS sequence"/>
</dbReference>
<comment type="caution">
    <text evidence="2">The sequence shown here is derived from an EMBL/GenBank/DDBJ whole genome shotgun (WGS) entry which is preliminary data.</text>
</comment>
<evidence type="ECO:0000259" key="1">
    <source>
        <dbReference type="Pfam" id="PF13443"/>
    </source>
</evidence>
<reference evidence="3" key="1">
    <citation type="journal article" date="2019" name="Int. J. Syst. Evol. Microbiol.">
        <title>The Global Catalogue of Microorganisms (GCM) 10K type strain sequencing project: providing services to taxonomists for standard genome sequencing and annotation.</title>
        <authorList>
            <consortium name="The Broad Institute Genomics Platform"/>
            <consortium name="The Broad Institute Genome Sequencing Center for Infectious Disease"/>
            <person name="Wu L."/>
            <person name="Ma J."/>
        </authorList>
    </citation>
    <scope>NUCLEOTIDE SEQUENCE [LARGE SCALE GENOMIC DNA]</scope>
    <source>
        <strain evidence="3">JCM 30071</strain>
    </source>
</reference>
<protein>
    <recommendedName>
        <fullName evidence="1">HTH cro/C1-type domain-containing protein</fullName>
    </recommendedName>
</protein>